<feature type="compositionally biased region" description="Acidic residues" evidence="1">
    <location>
        <begin position="704"/>
        <end position="734"/>
    </location>
</feature>
<feature type="region of interest" description="Disordered" evidence="1">
    <location>
        <begin position="1"/>
        <end position="39"/>
    </location>
</feature>
<protein>
    <submittedName>
        <fullName evidence="2">Uncharacterized protein</fullName>
    </submittedName>
</protein>
<organism evidence="2 3">
    <name type="scientific">Armillaria gallica</name>
    <name type="common">Bulbous honey fungus</name>
    <name type="synonym">Armillaria bulbosa</name>
    <dbReference type="NCBI Taxonomy" id="47427"/>
    <lineage>
        <taxon>Eukaryota</taxon>
        <taxon>Fungi</taxon>
        <taxon>Dikarya</taxon>
        <taxon>Basidiomycota</taxon>
        <taxon>Agaricomycotina</taxon>
        <taxon>Agaricomycetes</taxon>
        <taxon>Agaricomycetidae</taxon>
        <taxon>Agaricales</taxon>
        <taxon>Marasmiineae</taxon>
        <taxon>Physalacriaceae</taxon>
        <taxon>Armillaria</taxon>
    </lineage>
</organism>
<feature type="compositionally biased region" description="Basic and acidic residues" evidence="1">
    <location>
        <begin position="127"/>
        <end position="142"/>
    </location>
</feature>
<evidence type="ECO:0000256" key="1">
    <source>
        <dbReference type="SAM" id="MobiDB-lite"/>
    </source>
</evidence>
<feature type="region of interest" description="Disordered" evidence="1">
    <location>
        <begin position="307"/>
        <end position="353"/>
    </location>
</feature>
<gene>
    <name evidence="2" type="ORF">ARMGADRAFT_1070516</name>
</gene>
<feature type="compositionally biased region" description="Low complexity" evidence="1">
    <location>
        <begin position="92"/>
        <end position="105"/>
    </location>
</feature>
<dbReference type="OrthoDB" id="3014170at2759"/>
<name>A0A2H3EX86_ARMGA</name>
<dbReference type="Proteomes" id="UP000217790">
    <property type="component" value="Unassembled WGS sequence"/>
</dbReference>
<keyword evidence="3" id="KW-1185">Reference proteome</keyword>
<dbReference type="EMBL" id="KZ293644">
    <property type="protein sequence ID" value="PBL04024.1"/>
    <property type="molecule type" value="Genomic_DNA"/>
</dbReference>
<dbReference type="InParanoid" id="A0A2H3EX86"/>
<feature type="region of interest" description="Disordered" evidence="1">
    <location>
        <begin position="673"/>
        <end position="758"/>
    </location>
</feature>
<sequence>MPPCTKKKLTLPPSMQLCTSNRGQHPDVVDNWENPDDMEPIGQKILKRAQKKQEQVQVQEQRDKEKVNIADIEDKLRHEDVQCALTANHPLGPGKKSIGTSKKSSPANDVNMDAIEAHPGAGQDNVDASRKNSSDINVRDLEAPSDLTPSHEHVVNTIEALLEDKVQAGLAECERRPSTIKQSKNPPISSNSPDVLTMVKAEISRGQPVVSGGLGNESDIYVPPRDSTQSGKSEKRDLDHVQLAKVAKSGKPAKPVRTQNLPSSTTQTLQVPKHVTLKHKKHTIHDDSQGPETATILVSNDEQAEIATASQPAKPGQPPRKKKKTTKSKAENPKLKTEPLSTTKPGPLAKNWECKNIEEAKQKGSKKDAQASQAENNSLVQVGGMVDDNEDVKPEFVDIIKVPATGDVAACQSGTSTVDLVKISKKGPANITATQVHGGRKSGQQMTYWQGLRKPSASESFPTYARNLDARQHHDQHIVAERGAWMGLANYQMTDFRHEICTEAEKVVKAFIRDYSETLSSPELISQYMMWLMTPTSPGKGIMATLPFMWMGWNAKAGGAKRWGMFHHELIICVMAEAHFMALPGMMDNTSTIPYPKGVLMLTAQVVERAVSMWTTEYALSAAERLKYGKDARKKTVKTKRVSQYLATLASWKEDKWNDLFADIKKAIKTSSSKKKRKISTSTRSASPNLIEEAEDVMFRSDPPEPDSEEGSDSDESAVSSGEEDEDEVQDDVDCSGCSVNHGEDDGFESDNGSMVIG</sequence>
<dbReference type="AlphaFoldDB" id="A0A2H3EX86"/>
<evidence type="ECO:0000313" key="2">
    <source>
        <dbReference type="EMBL" id="PBL04024.1"/>
    </source>
</evidence>
<feature type="region of interest" description="Disordered" evidence="1">
    <location>
        <begin position="208"/>
        <end position="274"/>
    </location>
</feature>
<feature type="compositionally biased region" description="Polar residues" evidence="1">
    <location>
        <begin position="257"/>
        <end position="270"/>
    </location>
</feature>
<feature type="compositionally biased region" description="Basic and acidic residues" evidence="1">
    <location>
        <begin position="232"/>
        <end position="242"/>
    </location>
</feature>
<accession>A0A2H3EX86</accession>
<proteinExistence type="predicted"/>
<reference evidence="3" key="1">
    <citation type="journal article" date="2017" name="Nat. Ecol. Evol.">
        <title>Genome expansion and lineage-specific genetic innovations in the forest pathogenic fungi Armillaria.</title>
        <authorList>
            <person name="Sipos G."/>
            <person name="Prasanna A.N."/>
            <person name="Walter M.C."/>
            <person name="O'Connor E."/>
            <person name="Balint B."/>
            <person name="Krizsan K."/>
            <person name="Kiss B."/>
            <person name="Hess J."/>
            <person name="Varga T."/>
            <person name="Slot J."/>
            <person name="Riley R."/>
            <person name="Boka B."/>
            <person name="Rigling D."/>
            <person name="Barry K."/>
            <person name="Lee J."/>
            <person name="Mihaltcheva S."/>
            <person name="LaButti K."/>
            <person name="Lipzen A."/>
            <person name="Waldron R."/>
            <person name="Moloney N.M."/>
            <person name="Sperisen C."/>
            <person name="Kredics L."/>
            <person name="Vagvoelgyi C."/>
            <person name="Patrignani A."/>
            <person name="Fitzpatrick D."/>
            <person name="Nagy I."/>
            <person name="Doyle S."/>
            <person name="Anderson J.B."/>
            <person name="Grigoriev I.V."/>
            <person name="Gueldener U."/>
            <person name="Muensterkoetter M."/>
            <person name="Nagy L.G."/>
        </authorList>
    </citation>
    <scope>NUCLEOTIDE SEQUENCE [LARGE SCALE GENOMIC DNA]</scope>
    <source>
        <strain evidence="3">Ar21-2</strain>
    </source>
</reference>
<feature type="compositionally biased region" description="Basic and acidic residues" evidence="1">
    <location>
        <begin position="328"/>
        <end position="337"/>
    </location>
</feature>
<feature type="region of interest" description="Disordered" evidence="1">
    <location>
        <begin position="85"/>
        <end position="148"/>
    </location>
</feature>
<evidence type="ECO:0000313" key="3">
    <source>
        <dbReference type="Proteomes" id="UP000217790"/>
    </source>
</evidence>